<reference evidence="1" key="1">
    <citation type="submission" date="2021-05" db="EMBL/GenBank/DDBJ databases">
        <authorList>
            <person name="Pan Q."/>
            <person name="Jouanno E."/>
            <person name="Zahm M."/>
            <person name="Klopp C."/>
            <person name="Cabau C."/>
            <person name="Louis A."/>
            <person name="Berthelot C."/>
            <person name="Parey E."/>
            <person name="Roest Crollius H."/>
            <person name="Montfort J."/>
            <person name="Robinson-Rechavi M."/>
            <person name="Bouchez O."/>
            <person name="Lampietro C."/>
            <person name="Lopez Roques C."/>
            <person name="Donnadieu C."/>
            <person name="Postlethwait J."/>
            <person name="Bobe J."/>
            <person name="Dillon D."/>
            <person name="Chandos A."/>
            <person name="von Hippel F."/>
            <person name="Guiguen Y."/>
        </authorList>
    </citation>
    <scope>NUCLEOTIDE SEQUENCE</scope>
    <source>
        <strain evidence="1">YG-Jan2019</strain>
    </source>
</reference>
<keyword evidence="2" id="KW-1185">Reference proteome</keyword>
<sequence length="101" mass="10655">MDLLFLSAQMIDALLTHLLNIKGSSPLHSSGMPASLVGQGRGSILGFYPGREPLVSAALDEILLCQALHYCSVPRGESTATTATGVAKPQPPATNAWVRIR</sequence>
<comment type="caution">
    <text evidence="1">The sequence shown here is derived from an EMBL/GenBank/DDBJ whole genome shotgun (WGS) entry which is preliminary data.</text>
</comment>
<proteinExistence type="predicted"/>
<evidence type="ECO:0000313" key="2">
    <source>
        <dbReference type="Proteomes" id="UP001157502"/>
    </source>
</evidence>
<dbReference type="Proteomes" id="UP001157502">
    <property type="component" value="Chromosome 3"/>
</dbReference>
<protein>
    <submittedName>
        <fullName evidence="1">Uncharacterized protein</fullName>
    </submittedName>
</protein>
<accession>A0ACC2HBU3</accession>
<organism evidence="1 2">
    <name type="scientific">Dallia pectoralis</name>
    <name type="common">Alaska blackfish</name>
    <dbReference type="NCBI Taxonomy" id="75939"/>
    <lineage>
        <taxon>Eukaryota</taxon>
        <taxon>Metazoa</taxon>
        <taxon>Chordata</taxon>
        <taxon>Craniata</taxon>
        <taxon>Vertebrata</taxon>
        <taxon>Euteleostomi</taxon>
        <taxon>Actinopterygii</taxon>
        <taxon>Neopterygii</taxon>
        <taxon>Teleostei</taxon>
        <taxon>Protacanthopterygii</taxon>
        <taxon>Esociformes</taxon>
        <taxon>Umbridae</taxon>
        <taxon>Dallia</taxon>
    </lineage>
</organism>
<dbReference type="EMBL" id="CM055730">
    <property type="protein sequence ID" value="KAJ8013468.1"/>
    <property type="molecule type" value="Genomic_DNA"/>
</dbReference>
<evidence type="ECO:0000313" key="1">
    <source>
        <dbReference type="EMBL" id="KAJ8013468.1"/>
    </source>
</evidence>
<name>A0ACC2HBU3_DALPE</name>
<gene>
    <name evidence="1" type="ORF">DPEC_G00030100</name>
</gene>